<dbReference type="EnsemblPlants" id="OGLUM05G11370.1">
    <property type="protein sequence ID" value="OGLUM05G11370.1"/>
    <property type="gene ID" value="OGLUM05G11370"/>
</dbReference>
<reference evidence="1" key="1">
    <citation type="submission" date="2015-04" db="UniProtKB">
        <authorList>
            <consortium name="EnsemblPlants"/>
        </authorList>
    </citation>
    <scope>IDENTIFICATION</scope>
</reference>
<evidence type="ECO:0000313" key="1">
    <source>
        <dbReference type="EnsemblPlants" id="OGLUM05G11370.1"/>
    </source>
</evidence>
<dbReference type="HOGENOM" id="CLU_2350186_0_0_1"/>
<reference evidence="1" key="2">
    <citation type="submission" date="2018-05" db="EMBL/GenBank/DDBJ databases">
        <title>OgluRS3 (Oryza glumaepatula Reference Sequence Version 3).</title>
        <authorList>
            <person name="Zhang J."/>
            <person name="Kudrna D."/>
            <person name="Lee S."/>
            <person name="Talag J."/>
            <person name="Welchert J."/>
            <person name="Wing R.A."/>
        </authorList>
    </citation>
    <scope>NUCLEOTIDE SEQUENCE [LARGE SCALE GENOMIC DNA]</scope>
</reference>
<proteinExistence type="predicted"/>
<protein>
    <submittedName>
        <fullName evidence="1">Uncharacterized protein</fullName>
    </submittedName>
</protein>
<sequence>MARSGARHTSLRPPVPPCPARVFDRDSTSARAQAQHGVAVAVGRLGHSVLVCIKRGVADAVGRSAATGGARAALVRAAAGNGTGTARQATKEGESSV</sequence>
<dbReference type="AlphaFoldDB" id="A0A0D9ZX25"/>
<name>A0A0D9ZX25_9ORYZ</name>
<organism evidence="1">
    <name type="scientific">Oryza glumipatula</name>
    <dbReference type="NCBI Taxonomy" id="40148"/>
    <lineage>
        <taxon>Eukaryota</taxon>
        <taxon>Viridiplantae</taxon>
        <taxon>Streptophyta</taxon>
        <taxon>Embryophyta</taxon>
        <taxon>Tracheophyta</taxon>
        <taxon>Spermatophyta</taxon>
        <taxon>Magnoliopsida</taxon>
        <taxon>Liliopsida</taxon>
        <taxon>Poales</taxon>
        <taxon>Poaceae</taxon>
        <taxon>BOP clade</taxon>
        <taxon>Oryzoideae</taxon>
        <taxon>Oryzeae</taxon>
        <taxon>Oryzinae</taxon>
        <taxon>Oryza</taxon>
    </lineage>
</organism>
<evidence type="ECO:0000313" key="2">
    <source>
        <dbReference type="Proteomes" id="UP000026961"/>
    </source>
</evidence>
<accession>A0A0D9ZX25</accession>
<keyword evidence="2" id="KW-1185">Reference proteome</keyword>
<dbReference type="Proteomes" id="UP000026961">
    <property type="component" value="Chromosome 5"/>
</dbReference>
<dbReference type="Gramene" id="OGLUM05G11370.1">
    <property type="protein sequence ID" value="OGLUM05G11370.1"/>
    <property type="gene ID" value="OGLUM05G11370"/>
</dbReference>